<sequence>MLSRQVRPFFCKFRVRCASSSGALEFEDIPSPKRLPLIGTTLSLLAAGGAKNLHKYVDRRHKELGLIFKDNVGPVSCVFLADPEGMRHVFSKEGKYPVHIKPESWLLYNEKHGYTRGLFFMDGEEWLKFRRIMNSLLLKGSLSWLEESCDAAGEVLVKKLEGFKNIEVPNLEQEMYKWSMDVIVSVLVGKRTYASHQEELDVLVYELAGKVSKIFETTSKLQLISAKLAQKYQLGYWKRFENSVQEGLDSAYSIVNHITANYKDADGLMAKMLSENIKSDDLNRIIVDLILGAGDTTAYTMIWILYVLSKNPNVQKELRNQLLQNKKTPFLKNVVKETLRLYPVAPFITRFLPESVTLCNYRIPANTLVVMSIYTSGRNEKYFIEPELFQPNRWLRNNHEMNMALQQASLPFGIGSRSCIGRKIAEHQLHGTLAKIVDKFQVEMCNREEVHDILQMIIKPSQNMRFKFNRIQD</sequence>
<dbReference type="PRINTS" id="PR00385">
    <property type="entry name" value="P450"/>
</dbReference>
<dbReference type="PANTHER" id="PTHR24279:SF120">
    <property type="entry name" value="CYTOCHROME P450"/>
    <property type="match status" value="1"/>
</dbReference>
<evidence type="ECO:0000256" key="4">
    <source>
        <dbReference type="ARBA" id="ARBA00022723"/>
    </source>
</evidence>
<dbReference type="SUPFAM" id="SSF48264">
    <property type="entry name" value="Cytochrome P450"/>
    <property type="match status" value="1"/>
</dbReference>
<dbReference type="InterPro" id="IPR017972">
    <property type="entry name" value="Cyt_P450_CS"/>
</dbReference>
<dbReference type="GO" id="GO:0016705">
    <property type="term" value="F:oxidoreductase activity, acting on paired donors, with incorporation or reduction of molecular oxygen"/>
    <property type="evidence" value="ECO:0007669"/>
    <property type="project" value="InterPro"/>
</dbReference>
<dbReference type="PANTHER" id="PTHR24279">
    <property type="entry name" value="CYTOCHROME P450"/>
    <property type="match status" value="1"/>
</dbReference>
<keyword evidence="3 8" id="KW-0349">Heme</keyword>
<dbReference type="CDD" id="cd11054">
    <property type="entry name" value="CYP24A1-like"/>
    <property type="match status" value="1"/>
</dbReference>
<accession>V5K5L7</accession>
<evidence type="ECO:0000256" key="3">
    <source>
        <dbReference type="ARBA" id="ARBA00022617"/>
    </source>
</evidence>
<dbReference type="InterPro" id="IPR001128">
    <property type="entry name" value="Cyt_P450"/>
</dbReference>
<gene>
    <name evidence="10" type="primary">Cyp314a1</name>
</gene>
<dbReference type="PRINTS" id="PR00463">
    <property type="entry name" value="EP450I"/>
</dbReference>
<comment type="cofactor">
    <cofactor evidence="1 8">
        <name>heme</name>
        <dbReference type="ChEBI" id="CHEBI:30413"/>
    </cofactor>
</comment>
<dbReference type="Gene3D" id="1.10.630.10">
    <property type="entry name" value="Cytochrome P450"/>
    <property type="match status" value="1"/>
</dbReference>
<dbReference type="InterPro" id="IPR002401">
    <property type="entry name" value="Cyt_P450_E_grp-I"/>
</dbReference>
<reference evidence="10" key="1">
    <citation type="journal article" date="2013" name="Pestic. Biochem. Physiol.">
        <title>Identification of cytochrome P450 monooxygenase genes and their expression profiles in cyhalothrin-treated Colorado potato beetle, Leptinotarsa decemlineata.</title>
        <authorList>
            <person name="Wan P.J."/>
            <person name="Shi X.Q."/>
            <person name="Kong Y."/>
            <person name="Zhou L.T."/>
            <person name="Guo W.C."/>
            <person name="Ahmat T."/>
            <person name="Li G.Q."/>
        </authorList>
    </citation>
    <scope>NUCLEOTIDE SEQUENCE</scope>
</reference>
<evidence type="ECO:0000256" key="5">
    <source>
        <dbReference type="ARBA" id="ARBA00023002"/>
    </source>
</evidence>
<reference evidence="10" key="2">
    <citation type="submission" date="2013-05" db="EMBL/GenBank/DDBJ databases">
        <authorList>
            <person name="Wan P.-J."/>
        </authorList>
    </citation>
    <scope>NUCLEOTIDE SEQUENCE</scope>
</reference>
<comment type="similarity">
    <text evidence="2 9">Belongs to the cytochrome P450 family.</text>
</comment>
<dbReference type="OrthoDB" id="3945418at2759"/>
<evidence type="ECO:0000256" key="9">
    <source>
        <dbReference type="RuleBase" id="RU000461"/>
    </source>
</evidence>
<keyword evidence="4 8" id="KW-0479">Metal-binding</keyword>
<evidence type="ECO:0000256" key="2">
    <source>
        <dbReference type="ARBA" id="ARBA00010617"/>
    </source>
</evidence>
<keyword evidence="7 9" id="KW-0503">Monooxygenase</keyword>
<dbReference type="EMBL" id="KF044272">
    <property type="protein sequence ID" value="AGT57844.1"/>
    <property type="molecule type" value="mRNA"/>
</dbReference>
<evidence type="ECO:0000256" key="7">
    <source>
        <dbReference type="ARBA" id="ARBA00023033"/>
    </source>
</evidence>
<dbReference type="GO" id="GO:0004497">
    <property type="term" value="F:monooxygenase activity"/>
    <property type="evidence" value="ECO:0007669"/>
    <property type="project" value="UniProtKB-KW"/>
</dbReference>
<dbReference type="InterPro" id="IPR050479">
    <property type="entry name" value="CYP11_CYP27_families"/>
</dbReference>
<keyword evidence="6 8" id="KW-0408">Iron</keyword>
<protein>
    <submittedName>
        <fullName evidence="10">Cytochrome P450 315a1</fullName>
    </submittedName>
</protein>
<proteinExistence type="evidence at transcript level"/>
<dbReference type="GO" id="GO:0005506">
    <property type="term" value="F:iron ion binding"/>
    <property type="evidence" value="ECO:0007669"/>
    <property type="project" value="InterPro"/>
</dbReference>
<feature type="binding site" description="axial binding residue" evidence="8">
    <location>
        <position position="419"/>
    </location>
    <ligand>
        <name>heme</name>
        <dbReference type="ChEBI" id="CHEBI:30413"/>
    </ligand>
    <ligandPart>
        <name>Fe</name>
        <dbReference type="ChEBI" id="CHEBI:18248"/>
    </ligandPart>
</feature>
<evidence type="ECO:0000256" key="6">
    <source>
        <dbReference type="ARBA" id="ARBA00023004"/>
    </source>
</evidence>
<dbReference type="BRENDA" id="1.14.99.22">
    <property type="organism ID" value="6828"/>
</dbReference>
<keyword evidence="5 9" id="KW-0560">Oxidoreductase</keyword>
<organism evidence="10">
    <name type="scientific">Leptinotarsa decemlineata</name>
    <name type="common">Colorado potato beetle</name>
    <name type="synonym">Doryphora decemlineata</name>
    <dbReference type="NCBI Taxonomy" id="7539"/>
    <lineage>
        <taxon>Eukaryota</taxon>
        <taxon>Metazoa</taxon>
        <taxon>Ecdysozoa</taxon>
        <taxon>Arthropoda</taxon>
        <taxon>Hexapoda</taxon>
        <taxon>Insecta</taxon>
        <taxon>Pterygota</taxon>
        <taxon>Neoptera</taxon>
        <taxon>Endopterygota</taxon>
        <taxon>Coleoptera</taxon>
        <taxon>Polyphaga</taxon>
        <taxon>Cucujiformia</taxon>
        <taxon>Chrysomeloidea</taxon>
        <taxon>Chrysomelidae</taxon>
        <taxon>Chrysomelinae</taxon>
        <taxon>Doryphorini</taxon>
        <taxon>Leptinotarsa</taxon>
    </lineage>
</organism>
<dbReference type="Pfam" id="PF00067">
    <property type="entry name" value="p450"/>
    <property type="match status" value="1"/>
</dbReference>
<dbReference type="InterPro" id="IPR036396">
    <property type="entry name" value="Cyt_P450_sf"/>
</dbReference>
<dbReference type="GO" id="GO:0020037">
    <property type="term" value="F:heme binding"/>
    <property type="evidence" value="ECO:0007669"/>
    <property type="project" value="InterPro"/>
</dbReference>
<name>V5K5L7_LEPDE</name>
<evidence type="ECO:0000256" key="1">
    <source>
        <dbReference type="ARBA" id="ARBA00001971"/>
    </source>
</evidence>
<evidence type="ECO:0000256" key="8">
    <source>
        <dbReference type="PIRSR" id="PIRSR602401-1"/>
    </source>
</evidence>
<dbReference type="PROSITE" id="PS00086">
    <property type="entry name" value="CYTOCHROME_P450"/>
    <property type="match status" value="1"/>
</dbReference>
<evidence type="ECO:0000313" key="10">
    <source>
        <dbReference type="EMBL" id="AGT57844.1"/>
    </source>
</evidence>
<dbReference type="AlphaFoldDB" id="V5K5L7"/>